<comment type="caution">
    <text evidence="2">The sequence shown here is derived from an EMBL/GenBank/DDBJ whole genome shotgun (WGS) entry which is preliminary data.</text>
</comment>
<gene>
    <name evidence="2" type="ORF">CLOHYLEM_06868</name>
</gene>
<evidence type="ECO:0000256" key="1">
    <source>
        <dbReference type="SAM" id="Phobius"/>
    </source>
</evidence>
<keyword evidence="3" id="KW-1185">Reference proteome</keyword>
<name>C0C453_9FIRM</name>
<dbReference type="HOGENOM" id="CLU_201674_2_0_9"/>
<accession>C0C453</accession>
<sequence>MSEKAYKTMSFAGAAGIVTGIVVLVAGVAAGVIMIVSGARLLKDKKGLTF</sequence>
<protein>
    <submittedName>
        <fullName evidence="2">Uncharacterized protein</fullName>
    </submittedName>
</protein>
<dbReference type="STRING" id="553973.CLOHYLEM_06868"/>
<dbReference type="RefSeq" id="WP_006444225.1">
    <property type="nucleotide sequence ID" value="NZ_CP036524.1"/>
</dbReference>
<evidence type="ECO:0000313" key="2">
    <source>
        <dbReference type="EMBL" id="EEG72846.1"/>
    </source>
</evidence>
<organism evidence="2 3">
    <name type="scientific">[Clostridium] hylemonae DSM 15053</name>
    <dbReference type="NCBI Taxonomy" id="553973"/>
    <lineage>
        <taxon>Bacteria</taxon>
        <taxon>Bacillati</taxon>
        <taxon>Bacillota</taxon>
        <taxon>Clostridia</taxon>
        <taxon>Lachnospirales</taxon>
        <taxon>Lachnospiraceae</taxon>
    </lineage>
</organism>
<evidence type="ECO:0000313" key="3">
    <source>
        <dbReference type="Proteomes" id="UP000004893"/>
    </source>
</evidence>
<reference evidence="2" key="1">
    <citation type="submission" date="2009-02" db="EMBL/GenBank/DDBJ databases">
        <authorList>
            <person name="Fulton L."/>
            <person name="Clifton S."/>
            <person name="Fulton B."/>
            <person name="Xu J."/>
            <person name="Minx P."/>
            <person name="Pepin K.H."/>
            <person name="Johnson M."/>
            <person name="Bhonagiri V."/>
            <person name="Nash W.E."/>
            <person name="Mardis E.R."/>
            <person name="Wilson R.K."/>
        </authorList>
    </citation>
    <scope>NUCLEOTIDE SEQUENCE [LARGE SCALE GENOMIC DNA]</scope>
    <source>
        <strain evidence="2">DSM 15053</strain>
    </source>
</reference>
<keyword evidence="1" id="KW-0472">Membrane</keyword>
<dbReference type="AlphaFoldDB" id="C0C453"/>
<dbReference type="eggNOG" id="ENOG5033B4Z">
    <property type="taxonomic scope" value="Bacteria"/>
</dbReference>
<dbReference type="EMBL" id="ABYI02000034">
    <property type="protein sequence ID" value="EEG72846.1"/>
    <property type="molecule type" value="Genomic_DNA"/>
</dbReference>
<feature type="transmembrane region" description="Helical" evidence="1">
    <location>
        <begin position="12"/>
        <end position="36"/>
    </location>
</feature>
<reference evidence="2" key="2">
    <citation type="submission" date="2013-06" db="EMBL/GenBank/DDBJ databases">
        <title>Draft genome sequence of Clostridium hylemonae (DSM 15053).</title>
        <authorList>
            <person name="Sudarsanam P."/>
            <person name="Ley R."/>
            <person name="Guruge J."/>
            <person name="Turnbaugh P.J."/>
            <person name="Mahowald M."/>
            <person name="Liep D."/>
            <person name="Gordon J."/>
        </authorList>
    </citation>
    <scope>NUCLEOTIDE SEQUENCE</scope>
    <source>
        <strain evidence="2">DSM 15053</strain>
    </source>
</reference>
<keyword evidence="1" id="KW-1133">Transmembrane helix</keyword>
<dbReference type="Proteomes" id="UP000004893">
    <property type="component" value="Unassembled WGS sequence"/>
</dbReference>
<keyword evidence="1" id="KW-0812">Transmembrane</keyword>
<proteinExistence type="predicted"/>